<keyword evidence="3" id="KW-1185">Reference proteome</keyword>
<dbReference type="EMBL" id="MU250593">
    <property type="protein sequence ID" value="KAG7439461.1"/>
    <property type="molecule type" value="Genomic_DNA"/>
</dbReference>
<sequence length="334" mass="37230">MILHGKDQNLLEDFFEQSLSFDLSSASSSLMVLSPPPEPAPGWSRISQTSQMMNSNDKNDGKRLYIDTSQLETLPSPSTTTMLYNKKSVGSEMICSQYVRRSHREGLPLSIMSKTEMPSEGWRETSWTESTSLTGMGSGQRSPASLPQYEQTPSFPPQSLESLVPQEVGSLSIGQMTLEPEEANASQYHNIPLPDKHPALTQHSEVMSLPSDTMDFGSLAIPISWPAPSKDFSKVGSLILQLLGWAPSQRSRTMIQLEGAGSFYGPSTIFLLKEEGDKGETEEEKTESSDSPHPSGVLKYGLLETTDEEELEQEIKRAQMQEYQEFYLRRDNYI</sequence>
<dbReference type="AlphaFoldDB" id="A0A9P8ALB3"/>
<accession>A0A9P8ALB3</accession>
<comment type="caution">
    <text evidence="2">The sequence shown here is derived from an EMBL/GenBank/DDBJ whole genome shotgun (WGS) entry which is preliminary data.</text>
</comment>
<feature type="region of interest" description="Disordered" evidence="1">
    <location>
        <begin position="276"/>
        <end position="298"/>
    </location>
</feature>
<feature type="compositionally biased region" description="Polar residues" evidence="1">
    <location>
        <begin position="125"/>
        <end position="156"/>
    </location>
</feature>
<organism evidence="2 3">
    <name type="scientific">Guyanagaster necrorhizus</name>
    <dbReference type="NCBI Taxonomy" id="856835"/>
    <lineage>
        <taxon>Eukaryota</taxon>
        <taxon>Fungi</taxon>
        <taxon>Dikarya</taxon>
        <taxon>Basidiomycota</taxon>
        <taxon>Agaricomycotina</taxon>
        <taxon>Agaricomycetes</taxon>
        <taxon>Agaricomycetidae</taxon>
        <taxon>Agaricales</taxon>
        <taxon>Marasmiineae</taxon>
        <taxon>Physalacriaceae</taxon>
        <taxon>Guyanagaster</taxon>
    </lineage>
</organism>
<dbReference type="GeneID" id="66106942"/>
<name>A0A9P8ALB3_9AGAR</name>
<dbReference type="Proteomes" id="UP000812287">
    <property type="component" value="Unassembled WGS sequence"/>
</dbReference>
<evidence type="ECO:0000313" key="3">
    <source>
        <dbReference type="Proteomes" id="UP000812287"/>
    </source>
</evidence>
<evidence type="ECO:0000256" key="1">
    <source>
        <dbReference type="SAM" id="MobiDB-lite"/>
    </source>
</evidence>
<protein>
    <submittedName>
        <fullName evidence="2">Uncharacterized protein</fullName>
    </submittedName>
</protein>
<reference evidence="2" key="1">
    <citation type="submission" date="2020-11" db="EMBL/GenBank/DDBJ databases">
        <title>Adaptations for nitrogen fixation in a non-lichenized fungal sporocarp promotes dispersal by wood-feeding termites.</title>
        <authorList>
            <consortium name="DOE Joint Genome Institute"/>
            <person name="Koch R.A."/>
            <person name="Yoon G."/>
            <person name="Arayal U."/>
            <person name="Lail K."/>
            <person name="Amirebrahimi M."/>
            <person name="Labutti K."/>
            <person name="Lipzen A."/>
            <person name="Riley R."/>
            <person name="Barry K."/>
            <person name="Henrissat B."/>
            <person name="Grigoriev I.V."/>
            <person name="Herr J.R."/>
            <person name="Aime M.C."/>
        </authorList>
    </citation>
    <scope>NUCLEOTIDE SEQUENCE</scope>
    <source>
        <strain evidence="2">MCA 3950</strain>
    </source>
</reference>
<proteinExistence type="predicted"/>
<dbReference type="RefSeq" id="XP_043032961.1">
    <property type="nucleotide sequence ID" value="XM_043184645.1"/>
</dbReference>
<evidence type="ECO:0000313" key="2">
    <source>
        <dbReference type="EMBL" id="KAG7439461.1"/>
    </source>
</evidence>
<gene>
    <name evidence="2" type="ORF">BT62DRAFT_924698</name>
</gene>
<feature type="region of interest" description="Disordered" evidence="1">
    <location>
        <begin position="115"/>
        <end position="156"/>
    </location>
</feature>